<accession>A0AAD2D793</accession>
<dbReference type="AlphaFoldDB" id="A0AAD2D793"/>
<feature type="compositionally biased region" description="Low complexity" evidence="5">
    <location>
        <begin position="355"/>
        <end position="375"/>
    </location>
</feature>
<gene>
    <name evidence="7" type="ORF">ECRASSUSDP1_LOCUS24846</name>
</gene>
<evidence type="ECO:0000313" key="7">
    <source>
        <dbReference type="EMBL" id="CAI2383347.1"/>
    </source>
</evidence>
<organism evidence="7 8">
    <name type="scientific">Euplotes crassus</name>
    <dbReference type="NCBI Taxonomy" id="5936"/>
    <lineage>
        <taxon>Eukaryota</taxon>
        <taxon>Sar</taxon>
        <taxon>Alveolata</taxon>
        <taxon>Ciliophora</taxon>
        <taxon>Intramacronucleata</taxon>
        <taxon>Spirotrichea</taxon>
        <taxon>Hypotrichia</taxon>
        <taxon>Euplotida</taxon>
        <taxon>Euplotidae</taxon>
        <taxon>Moneuplotes</taxon>
    </lineage>
</organism>
<dbReference type="Gene3D" id="3.30.920.20">
    <property type="entry name" value="Gas2-like domain"/>
    <property type="match status" value="1"/>
</dbReference>
<protein>
    <recommendedName>
        <fullName evidence="6">GAR domain-containing protein</fullName>
    </recommendedName>
</protein>
<keyword evidence="3" id="KW-0206">Cytoskeleton</keyword>
<sequence length="908" mass="104529">MSKTVLLFNVTDIELEEDAANYNTNRPNIIAYISIDNQLIDAVWRNRIEIPISPINQILQIVLRENNEEQRKLGSLSIRVEQFLELQAKKTYSHWVTLFDYIEDDEYDGDLGIDDDEKPRAYIRYGLENAITESKKPKAFTTHVRKAKEDRKGSSKIVTTTKTTTYSISSASRFKQQNQEELHAPEPVPERQVIIQQEAPPQQTRQENIERYSVRILECDLKADTKELIHELQDQQNDVLKQQEYRMKTLSNLDKLHRELTGEHIQDQVSYFKLQRNEKDILLDYEVRKAAVGEHIKVLNSQIENVDLETHQTQNEYQQRSKTNSLLENEVNKAEYADSGGLSQEAKDLRKENNSLRNNTSTLDSNLNNERNNTNDLKSKHDQAIKAYNDTLEKYNDLLLKAEESKKLADSQRNGVLSDISKENLVDISLSKKKALTNQSVSSLSELALKLKSQLSNLDHKYNEFMDKLTKVTQEQEREVEDLQNQLSKNGESAHDLSNNLKNQTKEIEELHKELDQENASNLNGKLRKIIDELLLADNKRKDIQDCLENAQSTWRAKLQLFTDEASRRSREDAREKRIHEIEKHISKIDQLTREIYSLENEADCIQTKIFTDTHRDILEEELRRELDSVKLKARWAEDERAHSYEELQALLQTLREVDIREMQESEISELRTEVDEVRIILTEKAQQIRELETEVTICVTKIEEITYLIELKNQEIRELNIILEEKNRIIKNLNKQLGKATKANYAAARGDAVDKMLAEYLNQFGTRVPIKRLGKGFYLFGTKKIYAKIMNGRLVVRVGGGYMVIDEFVATYEEPELTKLYKLAEREGLDNINDLDIEAITGIYAEGAKSPGGRSPGGRSPKGAKGKKSPGKSPKGQSFRTKASSSINGTQRSPRISAATLKNARKI</sequence>
<keyword evidence="4" id="KW-0175">Coiled coil</keyword>
<dbReference type="GO" id="GO:0008017">
    <property type="term" value="F:microtubule binding"/>
    <property type="evidence" value="ECO:0007669"/>
    <property type="project" value="InterPro"/>
</dbReference>
<evidence type="ECO:0000313" key="8">
    <source>
        <dbReference type="Proteomes" id="UP001295684"/>
    </source>
</evidence>
<proteinExistence type="predicted"/>
<feature type="compositionally biased region" description="Low complexity" evidence="5">
    <location>
        <begin position="849"/>
        <end position="862"/>
    </location>
</feature>
<evidence type="ECO:0000256" key="1">
    <source>
        <dbReference type="ARBA" id="ARBA00004245"/>
    </source>
</evidence>
<evidence type="ECO:0000256" key="2">
    <source>
        <dbReference type="ARBA" id="ARBA00022490"/>
    </source>
</evidence>
<name>A0AAD2D793_EUPCR</name>
<dbReference type="InterPro" id="IPR003108">
    <property type="entry name" value="GAR_dom"/>
</dbReference>
<dbReference type="Pfam" id="PF02187">
    <property type="entry name" value="GAS2"/>
    <property type="match status" value="1"/>
</dbReference>
<feature type="region of interest" description="Disordered" evidence="5">
    <location>
        <begin position="849"/>
        <end position="908"/>
    </location>
</feature>
<keyword evidence="8" id="KW-1185">Reference proteome</keyword>
<dbReference type="Proteomes" id="UP001295684">
    <property type="component" value="Unassembled WGS sequence"/>
</dbReference>
<evidence type="ECO:0000256" key="5">
    <source>
        <dbReference type="SAM" id="MobiDB-lite"/>
    </source>
</evidence>
<evidence type="ECO:0000259" key="6">
    <source>
        <dbReference type="PROSITE" id="PS51460"/>
    </source>
</evidence>
<feature type="compositionally biased region" description="Polar residues" evidence="5">
    <location>
        <begin position="879"/>
        <end position="895"/>
    </location>
</feature>
<feature type="coiled-coil region" evidence="4">
    <location>
        <begin position="582"/>
        <end position="744"/>
    </location>
</feature>
<feature type="coiled-coil region" evidence="4">
    <location>
        <begin position="466"/>
        <end position="521"/>
    </location>
</feature>
<comment type="subcellular location">
    <subcellularLocation>
        <location evidence="1">Cytoplasm</location>
        <location evidence="1">Cytoskeleton</location>
    </subcellularLocation>
</comment>
<reference evidence="7" key="1">
    <citation type="submission" date="2023-07" db="EMBL/GenBank/DDBJ databases">
        <authorList>
            <consortium name="AG Swart"/>
            <person name="Singh M."/>
            <person name="Singh A."/>
            <person name="Seah K."/>
            <person name="Emmerich C."/>
        </authorList>
    </citation>
    <scope>NUCLEOTIDE SEQUENCE</scope>
    <source>
        <strain evidence="7">DP1</strain>
    </source>
</reference>
<dbReference type="SUPFAM" id="SSF143575">
    <property type="entry name" value="GAS2 domain-like"/>
    <property type="match status" value="1"/>
</dbReference>
<evidence type="ECO:0000256" key="3">
    <source>
        <dbReference type="ARBA" id="ARBA00023212"/>
    </source>
</evidence>
<dbReference type="PROSITE" id="PS51460">
    <property type="entry name" value="GAR"/>
    <property type="match status" value="1"/>
</dbReference>
<dbReference type="InterPro" id="IPR036534">
    <property type="entry name" value="GAR_dom_sf"/>
</dbReference>
<dbReference type="GO" id="GO:0005856">
    <property type="term" value="C:cytoskeleton"/>
    <property type="evidence" value="ECO:0007669"/>
    <property type="project" value="UniProtKB-SubCell"/>
</dbReference>
<feature type="region of interest" description="Disordered" evidence="5">
    <location>
        <begin position="350"/>
        <end position="377"/>
    </location>
</feature>
<feature type="domain" description="GAR" evidence="6">
    <location>
        <begin position="745"/>
        <end position="817"/>
    </location>
</feature>
<keyword evidence="2" id="KW-0963">Cytoplasm</keyword>
<comment type="caution">
    <text evidence="7">The sequence shown here is derived from an EMBL/GenBank/DDBJ whole genome shotgun (WGS) entry which is preliminary data.</text>
</comment>
<evidence type="ECO:0000256" key="4">
    <source>
        <dbReference type="SAM" id="Coils"/>
    </source>
</evidence>
<dbReference type="EMBL" id="CAMPGE010025606">
    <property type="protein sequence ID" value="CAI2383347.1"/>
    <property type="molecule type" value="Genomic_DNA"/>
</dbReference>